<evidence type="ECO:0000256" key="7">
    <source>
        <dbReference type="ARBA" id="ARBA00023136"/>
    </source>
</evidence>
<name>A0AAJ6VX53_9ACAR</name>
<dbReference type="GO" id="GO:0006635">
    <property type="term" value="P:fatty acid beta-oxidation"/>
    <property type="evidence" value="ECO:0007669"/>
    <property type="project" value="TreeGrafter"/>
</dbReference>
<dbReference type="SUPFAM" id="SSF90123">
    <property type="entry name" value="ABC transporter transmembrane region"/>
    <property type="match status" value="1"/>
</dbReference>
<dbReference type="RefSeq" id="XP_003742003.1">
    <property type="nucleotide sequence ID" value="XM_003741955.1"/>
</dbReference>
<feature type="transmembrane region" description="Helical" evidence="8">
    <location>
        <begin position="182"/>
        <end position="201"/>
    </location>
</feature>
<dbReference type="SUPFAM" id="SSF52540">
    <property type="entry name" value="P-loop containing nucleoside triphosphate hydrolases"/>
    <property type="match status" value="1"/>
</dbReference>
<feature type="transmembrane region" description="Helical" evidence="8">
    <location>
        <begin position="78"/>
        <end position="103"/>
    </location>
</feature>
<evidence type="ECO:0000259" key="10">
    <source>
        <dbReference type="PROSITE" id="PS50929"/>
    </source>
</evidence>
<dbReference type="GO" id="GO:0005778">
    <property type="term" value="C:peroxisomal membrane"/>
    <property type="evidence" value="ECO:0007669"/>
    <property type="project" value="TreeGrafter"/>
</dbReference>
<evidence type="ECO:0000256" key="1">
    <source>
        <dbReference type="ARBA" id="ARBA00008575"/>
    </source>
</evidence>
<feature type="transmembrane region" description="Helical" evidence="8">
    <location>
        <begin position="156"/>
        <end position="176"/>
    </location>
</feature>
<gene>
    <name evidence="12" type="primary">LOC100897151</name>
</gene>
<dbReference type="GO" id="GO:0016887">
    <property type="term" value="F:ATP hydrolysis activity"/>
    <property type="evidence" value="ECO:0007669"/>
    <property type="project" value="InterPro"/>
</dbReference>
<reference evidence="12" key="1">
    <citation type="submission" date="2025-08" db="UniProtKB">
        <authorList>
            <consortium name="RefSeq"/>
        </authorList>
    </citation>
    <scope>IDENTIFICATION</scope>
</reference>
<evidence type="ECO:0000313" key="11">
    <source>
        <dbReference type="Proteomes" id="UP000694867"/>
    </source>
</evidence>
<dbReference type="PROSITE" id="PS50893">
    <property type="entry name" value="ABC_TRANSPORTER_2"/>
    <property type="match status" value="1"/>
</dbReference>
<keyword evidence="5" id="KW-0067">ATP-binding</keyword>
<dbReference type="GeneID" id="100897151"/>
<keyword evidence="11" id="KW-1185">Reference proteome</keyword>
<dbReference type="GO" id="GO:0015910">
    <property type="term" value="P:long-chain fatty acid import into peroxisome"/>
    <property type="evidence" value="ECO:0007669"/>
    <property type="project" value="TreeGrafter"/>
</dbReference>
<dbReference type="GO" id="GO:0005524">
    <property type="term" value="F:ATP binding"/>
    <property type="evidence" value="ECO:0007669"/>
    <property type="project" value="UniProtKB-KW"/>
</dbReference>
<dbReference type="GO" id="GO:0140359">
    <property type="term" value="F:ABC-type transporter activity"/>
    <property type="evidence" value="ECO:0007669"/>
    <property type="project" value="InterPro"/>
</dbReference>
<keyword evidence="2" id="KW-0813">Transport</keyword>
<evidence type="ECO:0000313" key="12">
    <source>
        <dbReference type="RefSeq" id="XP_003742003.1"/>
    </source>
</evidence>
<feature type="domain" description="ABC transmembrane type-1" evidence="10">
    <location>
        <begin position="63"/>
        <end position="277"/>
    </location>
</feature>
<evidence type="ECO:0000259" key="9">
    <source>
        <dbReference type="PROSITE" id="PS50893"/>
    </source>
</evidence>
<dbReference type="InterPro" id="IPR027417">
    <property type="entry name" value="P-loop_NTPase"/>
</dbReference>
<dbReference type="InterPro" id="IPR036640">
    <property type="entry name" value="ABC1_TM_sf"/>
</dbReference>
<dbReference type="PANTHER" id="PTHR11384:SF59">
    <property type="entry name" value="LYSOSOMAL COBALAMIN TRANSPORTER ABCD4"/>
    <property type="match status" value="1"/>
</dbReference>
<evidence type="ECO:0000256" key="5">
    <source>
        <dbReference type="ARBA" id="ARBA00022840"/>
    </source>
</evidence>
<dbReference type="InterPro" id="IPR003593">
    <property type="entry name" value="AAA+_ATPase"/>
</dbReference>
<evidence type="ECO:0000256" key="2">
    <source>
        <dbReference type="ARBA" id="ARBA00022448"/>
    </source>
</evidence>
<dbReference type="PROSITE" id="PS00211">
    <property type="entry name" value="ABC_TRANSPORTER_1"/>
    <property type="match status" value="1"/>
</dbReference>
<keyword evidence="3 8" id="KW-0812">Transmembrane</keyword>
<evidence type="ECO:0000256" key="6">
    <source>
        <dbReference type="ARBA" id="ARBA00022989"/>
    </source>
</evidence>
<sequence length="595" mass="67737">MPPGDIKIELENVEFSKVPNIVAEVLKIFMTVLRRSKLLCSFVPSLCILEGIENGLDYHSGMLIAELVGVVTRQDTSAYSTLIVAIAGIALLNSVVGTCRIFLTAYANVVFRQVLTRKVHNMYFRNHNFYQVNCREKPLPNPDQRIGSDVDILGDYLCWMLSVIMTTPFTITYYFFQVGSTLGWTYSMIIVSYFFVIVFFSKVLRKPIIPRVCEKQKMEGRFRQQHLDVVENAERIAFVHGADAAEYRYTEQAFNRLVQASKVVQFLTIPVHFVMRLDSRMVCVVTALICGTHIFSTENKLSESDLSAKWTKIFFLVSQLATLCHKYVFIISHLINIEAMIRRIAELLDGMDDSSRIINEQGTLDTEPRYSLRNLTVVGPNGQVLVRELNIDFGIRHNILICGPSNVGKSSLLRVLRRLWLPAEGQVIFSGQSSQVMFVSQNMFFGAACGSLRKALTYPRDDAAIGRDTTDELLAVLMKLKLSHVLKRFAGDLDREIDEHTLSVLSSGERQRLSLARILFHRPKLAFLDEATNAVDRTLIQIFFRECKNLGITTVTVTHNREHLLEFHDRILELREDSTWTIKCLADNNSERETV</sequence>
<dbReference type="InterPro" id="IPR011527">
    <property type="entry name" value="ABC1_TM_dom"/>
</dbReference>
<proteinExistence type="inferred from homology"/>
<dbReference type="GO" id="GO:0007031">
    <property type="term" value="P:peroxisome organization"/>
    <property type="evidence" value="ECO:0007669"/>
    <property type="project" value="TreeGrafter"/>
</dbReference>
<dbReference type="SMART" id="SM00382">
    <property type="entry name" value="AAA"/>
    <property type="match status" value="1"/>
</dbReference>
<keyword evidence="7 8" id="KW-0472">Membrane</keyword>
<evidence type="ECO:0000256" key="3">
    <source>
        <dbReference type="ARBA" id="ARBA00022692"/>
    </source>
</evidence>
<dbReference type="PANTHER" id="PTHR11384">
    <property type="entry name" value="ATP-BINDING CASSETTE, SUB-FAMILY D MEMBER"/>
    <property type="match status" value="1"/>
</dbReference>
<dbReference type="InterPro" id="IPR003439">
    <property type="entry name" value="ABC_transporter-like_ATP-bd"/>
</dbReference>
<dbReference type="GO" id="GO:0042760">
    <property type="term" value="P:very long-chain fatty acid catabolic process"/>
    <property type="evidence" value="ECO:0007669"/>
    <property type="project" value="TreeGrafter"/>
</dbReference>
<dbReference type="PROSITE" id="PS50929">
    <property type="entry name" value="ABC_TM1F"/>
    <property type="match status" value="1"/>
</dbReference>
<keyword evidence="6 8" id="KW-1133">Transmembrane helix</keyword>
<dbReference type="InterPro" id="IPR050835">
    <property type="entry name" value="ABC_transporter_sub-D"/>
</dbReference>
<dbReference type="Pfam" id="PF06472">
    <property type="entry name" value="ABC_membrane_2"/>
    <property type="match status" value="1"/>
</dbReference>
<protein>
    <submittedName>
        <fullName evidence="12">ATP-binding cassette sub-family D member 4-like</fullName>
    </submittedName>
</protein>
<dbReference type="Pfam" id="PF00005">
    <property type="entry name" value="ABC_tran"/>
    <property type="match status" value="1"/>
</dbReference>
<accession>A0AAJ6VX53</accession>
<dbReference type="AlphaFoldDB" id="A0AAJ6VX53"/>
<organism evidence="11 12">
    <name type="scientific">Galendromus occidentalis</name>
    <name type="common">western predatory mite</name>
    <dbReference type="NCBI Taxonomy" id="34638"/>
    <lineage>
        <taxon>Eukaryota</taxon>
        <taxon>Metazoa</taxon>
        <taxon>Ecdysozoa</taxon>
        <taxon>Arthropoda</taxon>
        <taxon>Chelicerata</taxon>
        <taxon>Arachnida</taxon>
        <taxon>Acari</taxon>
        <taxon>Parasitiformes</taxon>
        <taxon>Mesostigmata</taxon>
        <taxon>Gamasina</taxon>
        <taxon>Phytoseioidea</taxon>
        <taxon>Phytoseiidae</taxon>
        <taxon>Typhlodrominae</taxon>
        <taxon>Galendromus</taxon>
    </lineage>
</organism>
<dbReference type="InterPro" id="IPR017871">
    <property type="entry name" value="ABC_transporter-like_CS"/>
</dbReference>
<dbReference type="KEGG" id="goe:100897151"/>
<keyword evidence="4" id="KW-0547">Nucleotide-binding</keyword>
<dbReference type="Gene3D" id="3.40.50.300">
    <property type="entry name" value="P-loop containing nucleotide triphosphate hydrolases"/>
    <property type="match status" value="1"/>
</dbReference>
<evidence type="ECO:0000256" key="4">
    <source>
        <dbReference type="ARBA" id="ARBA00022741"/>
    </source>
</evidence>
<feature type="domain" description="ABC transporter" evidence="9">
    <location>
        <begin position="370"/>
        <end position="595"/>
    </location>
</feature>
<dbReference type="Proteomes" id="UP000694867">
    <property type="component" value="Unplaced"/>
</dbReference>
<feature type="transmembrane region" description="Helical" evidence="8">
    <location>
        <begin position="315"/>
        <end position="335"/>
    </location>
</feature>
<evidence type="ECO:0000256" key="8">
    <source>
        <dbReference type="SAM" id="Phobius"/>
    </source>
</evidence>
<dbReference type="Gene3D" id="1.20.1560.10">
    <property type="entry name" value="ABC transporter type 1, transmembrane domain"/>
    <property type="match status" value="1"/>
</dbReference>
<dbReference type="GO" id="GO:0005324">
    <property type="term" value="F:long-chain fatty acid transmembrane transporter activity"/>
    <property type="evidence" value="ECO:0007669"/>
    <property type="project" value="TreeGrafter"/>
</dbReference>
<comment type="similarity">
    <text evidence="1">Belongs to the ABC transporter superfamily. ABCD family. Peroxisomal fatty acyl CoA transporter (TC 3.A.1.203) subfamily.</text>
</comment>